<proteinExistence type="predicted"/>
<feature type="compositionally biased region" description="Acidic residues" evidence="1">
    <location>
        <begin position="395"/>
        <end position="408"/>
    </location>
</feature>
<dbReference type="RefSeq" id="WP_179636315.1">
    <property type="nucleotide sequence ID" value="NZ_JACCFH010000002.1"/>
</dbReference>
<organism evidence="3 4">
    <name type="scientific">Sphaerotilus montanus</name>
    <dbReference type="NCBI Taxonomy" id="522889"/>
    <lineage>
        <taxon>Bacteria</taxon>
        <taxon>Pseudomonadati</taxon>
        <taxon>Pseudomonadota</taxon>
        <taxon>Betaproteobacteria</taxon>
        <taxon>Burkholderiales</taxon>
        <taxon>Sphaerotilaceae</taxon>
        <taxon>Sphaerotilus</taxon>
    </lineage>
</organism>
<dbReference type="Pfam" id="PF13032">
    <property type="entry name" value="RNaseH_pPIWI_RE"/>
    <property type="match status" value="1"/>
</dbReference>
<feature type="region of interest" description="Disordered" evidence="1">
    <location>
        <begin position="1062"/>
        <end position="1169"/>
    </location>
</feature>
<comment type="caution">
    <text evidence="3">The sequence shown here is derived from an EMBL/GenBank/DDBJ whole genome shotgun (WGS) entry which is preliminary data.</text>
</comment>
<dbReference type="InterPro" id="IPR024996">
    <property type="entry name" value="RNaseH_pPIWI_RE"/>
</dbReference>
<evidence type="ECO:0000256" key="1">
    <source>
        <dbReference type="SAM" id="MobiDB-lite"/>
    </source>
</evidence>
<reference evidence="3 4" key="1">
    <citation type="submission" date="2020-07" db="EMBL/GenBank/DDBJ databases">
        <title>Genomic Encyclopedia of Archaeal and Bacterial Type Strains, Phase II (KMG-II): from individual species to whole genera.</title>
        <authorList>
            <person name="Goeker M."/>
        </authorList>
    </citation>
    <scope>NUCLEOTIDE SEQUENCE [LARGE SCALE GENOMIC DNA]</scope>
    <source>
        <strain evidence="3 4">DSM 21226</strain>
    </source>
</reference>
<sequence>MADANVHHILPIEIDWKSQKPDEQNFVHRLQSALLDVFMAHSGVVLGTQAFAASRLPAPLPHAIYGIQVVRSRAKNFTSESSVSFLLFTRLVIATGTTEVQFAYRTANKTVRKAWVPLNEGLRWLGSQRQITSDEVWVKENFAGQVKSVLGELAQSDPRAVVLIDWSTVGGLWSGINDSNLVAGNAPRVMLDGVNLASACPKMTFVRLRSNRDATMSLRKRSTMLYEAWKNEPALAPTGDVVEETYTTTLKSIVEINASEAEGSAAKAGVGPHHYLMVMGYRKTVQILRGMSCYRTRRRMKPLDTDGTDDKEGKRFDWETVSPSKDDAALPASLEVTVLACPNDAVSDDIARLVMGLRLGYAHYDEWTASPAPLFFAAKVQDYIIRYPDHAPEAPEPDDTDPTPDEDGETKTRLVDTYLGDVEKTVLGEAAATSDGSGEAMQDKQTFQGDVSQTATVVFDAARQDDGDELKPSDARLARAWYSSRAVSKVYSRRSGPVCRRLYEDMLCGNVRVIVDLPWFVTRKTVVPESAWPDSRAIKRFWQTQGDLGFRKTKGTAPSTAGFPDWLMNRLRIPQSLYSVDTAGLFPANSRVFYRSTEFFLQYVAELEKEEKTFPEIEAVTSKDCEPMARWMVDNGSDEDIAWTLVMLAHYPFRVQSETLLVAMNTNALGPMSLAALQFFTDCNEAVIQALELRQKGIKKMPDMVRRALPAPESPIEVMSEGPRTELGALGAGESPARSGPAGSEVFSPAPIHALVVAPTHSRDHVHTPPTESEPPMPRHAVVQAISSLKGSPANRTSAAVITPAEAGDAAGEQGELAKLLRLAGLLMPGQADFEGVRVSIEKELDRLAALHAEKLQAIHAAQQLELFRLQLIDRLSQIVVRARTALERITPECLPERSGAFAVVTPAEALTSVDDASLASLDSTIGNVEVAVDAALQALTRIEDVESSRVPELQGLSGMDRTRRKSALMISAIAELDELQKRLHDRLCACPILCQSRPLIDSSEGTGLEAVPSADPVAAPQAPEASTANISVLVPVPVSVQVSAQPVPLVSVDLQAVVEHTDDREGTDPGTGASGKAVVECPAPSSTDATETATVEAEVQADEPPITGPSHVDAAGNASTIGEMPVEDSSSPQSADAIHPLEPDSYAESDEAPVEDVDVDTTAERPNPQDLLTTLARTVQARHWALSQASIQGLQALIPGEELAIHTIAWSSMLTVLSGLSSRAAVEPRLSTALQAYLDAGGTAESTLASQSAPCSALASTIGIIGAGLIAMLFEGHEGTARWAILVQVRPRLSEHKPLLNLVERLASLNSTSLMLSRETMSAVRVGVTESLNAEVMRQRERAANWPSDASIYTHWTAFDYVEMHRAMFDDRHGLVLGKCLGFIARGADEQARKLLPEVRKYVEKLAGTLSDLRNRTGRRRAFEGPARDYLATNLEITVKFIQDFFNLVDRSQRESNSDLPKNLVEFLVHLYKDLQAALDYVQDLSFSHTVEQIHRDLARDVLAGALRMMDDKALPAALSDEEQLLLLQLPLDSEFRPSLAVRLDADDDASTPLIDPWAIFPEVDAIEDELAERRATPGSKALTELLERAAQGHRDNGRLLPARAIELRLPRAVAGSVHTANEAAQRKQRSQFADDLTDARQRTMNAMSLGALAEVEASRMLKAIEALTRANVAQEIGSISAVPTPYTDYPHTRALLRHHVLEPLAGRIQQSRERLEDDINSFSEKAAKENPDPQTHARLLEKIQRIRQMLQDGSPSGIRVAHNAFALLREDRLPLLRLEAVNTAHDYEEFQASLKASGAGHRPFEHLADVLRQPSSPMDMEWVSRLSTEQREDAAAFIVNWISLCAARQVTELDAPLTAFFRGLGTAEAPTPMHGPAQAGRLAFFLPTKTFLGSDRSGNGMFIPPSLGSAANHLQGFVLKHQPSTEAFGQVITECAQSTPTFVLARTSLSLAKRSAISRDHPVILIDDDLVAYLAVHPGERVSKLMEVGLLTFNNNPYDDYGGRPVPPEMCPGQVISHSPIGCVIAD</sequence>
<evidence type="ECO:0000313" key="4">
    <source>
        <dbReference type="Proteomes" id="UP000518288"/>
    </source>
</evidence>
<feature type="region of interest" description="Disordered" evidence="1">
    <location>
        <begin position="389"/>
        <end position="410"/>
    </location>
</feature>
<gene>
    <name evidence="3" type="ORF">BDD16_004477</name>
</gene>
<name>A0A7Y9UM26_9BURK</name>
<accession>A0A7Y9UM26</accession>
<evidence type="ECO:0000313" key="3">
    <source>
        <dbReference type="EMBL" id="NYG35415.1"/>
    </source>
</evidence>
<dbReference type="Proteomes" id="UP000518288">
    <property type="component" value="Unassembled WGS sequence"/>
</dbReference>
<dbReference type="EMBL" id="JACCFH010000002">
    <property type="protein sequence ID" value="NYG35415.1"/>
    <property type="molecule type" value="Genomic_DNA"/>
</dbReference>
<evidence type="ECO:0000259" key="2">
    <source>
        <dbReference type="Pfam" id="PF13032"/>
    </source>
</evidence>
<feature type="domain" description="pPIWI-RE RNaseH" evidence="2">
    <location>
        <begin position="64"/>
        <end position="385"/>
    </location>
</feature>
<protein>
    <recommendedName>
        <fullName evidence="2">pPIWI-RE RNaseH domain-containing protein</fullName>
    </recommendedName>
</protein>
<feature type="compositionally biased region" description="Low complexity" evidence="1">
    <location>
        <begin position="1088"/>
        <end position="1099"/>
    </location>
</feature>
<feature type="compositionally biased region" description="Acidic residues" evidence="1">
    <location>
        <begin position="1146"/>
        <end position="1162"/>
    </location>
</feature>
<keyword evidence="4" id="KW-1185">Reference proteome</keyword>